<keyword evidence="1" id="KW-1133">Transmembrane helix</keyword>
<dbReference type="EMBL" id="MG923509">
    <property type="protein sequence ID" value="AZL93422.1"/>
    <property type="molecule type" value="Genomic_DNA"/>
</dbReference>
<feature type="transmembrane region" description="Helical" evidence="1">
    <location>
        <begin position="151"/>
        <end position="169"/>
    </location>
</feature>
<evidence type="ECO:0000313" key="2">
    <source>
        <dbReference type="EMBL" id="AZL93422.1"/>
    </source>
</evidence>
<dbReference type="AlphaFoldDB" id="A0A3S8V192"/>
<keyword evidence="2" id="KW-0496">Mitochondrion</keyword>
<proteinExistence type="predicted"/>
<reference evidence="2" key="1">
    <citation type="journal article" date="2018" name="Mol. Phylogenet. Evol.">
        <title>Mitochondrial phylogenomics of the Hymenoptera.</title>
        <authorList>
            <person name="Tang P."/>
            <person name="Zhu J.C."/>
            <person name="Zheng B.Y."/>
            <person name="Wei S.J."/>
            <person name="Sharkey M."/>
            <person name="Chen X.X."/>
            <person name="Vogler A.P."/>
        </authorList>
    </citation>
    <scope>NUCLEOTIDE SEQUENCE</scope>
</reference>
<gene>
    <name evidence="2" type="primary">nad6</name>
</gene>
<feature type="transmembrane region" description="Helical" evidence="1">
    <location>
        <begin position="72"/>
        <end position="89"/>
    </location>
</feature>
<geneLocation type="mitochondrion" evidence="2"/>
<feature type="transmembrane region" description="Helical" evidence="1">
    <location>
        <begin position="109"/>
        <end position="130"/>
    </location>
</feature>
<feature type="transmembrane region" description="Helical" evidence="1">
    <location>
        <begin position="48"/>
        <end position="65"/>
    </location>
</feature>
<sequence length="180" mass="21666">MMKILLYFSFMNIMMNMKFNNFITFIMIILFMAQNFNNKFSTPFKLNIKILLITFIIIILMNFILKVNMFSIIIFLMMISGLMILFLYFNSFSKNKININLKNNLNLNLKYMMTLMLIYFNLMNFMPPTIKKSMLMNPMLMMMKIYPSNMFIIYLILLLMYIMIISSYLNSMNLKSLRKT</sequence>
<evidence type="ECO:0000256" key="1">
    <source>
        <dbReference type="SAM" id="Phobius"/>
    </source>
</evidence>
<protein>
    <submittedName>
        <fullName evidence="2">NADH dehydrogenase subunit 6</fullName>
    </submittedName>
</protein>
<name>A0A3S8V192_9HYME</name>
<organism evidence="2">
    <name type="scientific">Scelio sp. ZJUH_2016028</name>
    <dbReference type="NCBI Taxonomy" id="2496283"/>
    <lineage>
        <taxon>Eukaryota</taxon>
        <taxon>Metazoa</taxon>
        <taxon>Ecdysozoa</taxon>
        <taxon>Arthropoda</taxon>
        <taxon>Hexapoda</taxon>
        <taxon>Insecta</taxon>
        <taxon>Pterygota</taxon>
        <taxon>Neoptera</taxon>
        <taxon>Endopterygota</taxon>
        <taxon>Hymenoptera</taxon>
        <taxon>Apocrita</taxon>
        <taxon>Proctotrupomorpha</taxon>
        <taxon>Platygastroidea</taxon>
        <taxon>Scelionidae</taxon>
        <taxon>Scelioninae</taxon>
        <taxon>Scelio</taxon>
    </lineage>
</organism>
<keyword evidence="1" id="KW-0812">Transmembrane</keyword>
<accession>A0A3S8V192</accession>
<keyword evidence="1" id="KW-0472">Membrane</keyword>